<dbReference type="AlphaFoldDB" id="A0A841JP06"/>
<evidence type="ECO:0000313" key="2">
    <source>
        <dbReference type="Proteomes" id="UP000538666"/>
    </source>
</evidence>
<name>A0A841JP06_9BACT</name>
<accession>A0A841JP06</accession>
<protein>
    <submittedName>
        <fullName evidence="1">Uncharacterized protein</fullName>
    </submittedName>
</protein>
<dbReference type="RefSeq" id="WP_156186197.1">
    <property type="nucleotide sequence ID" value="NZ_JACHEK010000002.1"/>
</dbReference>
<proteinExistence type="predicted"/>
<comment type="caution">
    <text evidence="1">The sequence shown here is derived from an EMBL/GenBank/DDBJ whole genome shotgun (WGS) entry which is preliminary data.</text>
</comment>
<dbReference type="Proteomes" id="UP000538666">
    <property type="component" value="Unassembled WGS sequence"/>
</dbReference>
<gene>
    <name evidence="1" type="ORF">HNQ77_001030</name>
</gene>
<dbReference type="EMBL" id="JACHEK010000002">
    <property type="protein sequence ID" value="MBB6143086.1"/>
    <property type="molecule type" value="Genomic_DNA"/>
</dbReference>
<organism evidence="1 2">
    <name type="scientific">Silvibacterium bohemicum</name>
    <dbReference type="NCBI Taxonomy" id="1577686"/>
    <lineage>
        <taxon>Bacteria</taxon>
        <taxon>Pseudomonadati</taxon>
        <taxon>Acidobacteriota</taxon>
        <taxon>Terriglobia</taxon>
        <taxon>Terriglobales</taxon>
        <taxon>Acidobacteriaceae</taxon>
        <taxon>Silvibacterium</taxon>
    </lineage>
</organism>
<reference evidence="1 2" key="1">
    <citation type="submission" date="2020-08" db="EMBL/GenBank/DDBJ databases">
        <title>Genomic Encyclopedia of Type Strains, Phase IV (KMG-IV): sequencing the most valuable type-strain genomes for metagenomic binning, comparative biology and taxonomic classification.</title>
        <authorList>
            <person name="Goeker M."/>
        </authorList>
    </citation>
    <scope>NUCLEOTIDE SEQUENCE [LARGE SCALE GENOMIC DNA]</scope>
    <source>
        <strain evidence="1 2">DSM 103733</strain>
    </source>
</reference>
<sequence length="79" mass="9283">MPKTYMWNLSDETKRLTIQPDDQKSQFHRRKDLAHERLISICRLCARTVWNAPDAEGLEEAEQIHACASPIFAKPDRRF</sequence>
<evidence type="ECO:0000313" key="1">
    <source>
        <dbReference type="EMBL" id="MBB6143086.1"/>
    </source>
</evidence>
<keyword evidence="2" id="KW-1185">Reference proteome</keyword>